<sequence length="101" mass="11317">MPSSPSRFCETPLKGCKTIDFDASAATVGFESNALFVAAQHQFRIKLSFTGNSIKEFDSCSRIHELETSISCSYYEKFILKLQRHFALAVISISMVCLQKL</sequence>
<dbReference type="EMBL" id="HBJB01002066">
    <property type="protein sequence ID" value="CAE0842247.1"/>
    <property type="molecule type" value="Transcribed_RNA"/>
</dbReference>
<evidence type="ECO:0000313" key="1">
    <source>
        <dbReference type="EMBL" id="CAE0842247.1"/>
    </source>
</evidence>
<gene>
    <name evidence="1" type="ORF">OMAR00294_LOCUS1749</name>
    <name evidence="2" type="ORF">OMAR00294_LOCUS1750</name>
    <name evidence="3" type="ORF">OMAR00294_LOCUS1751</name>
</gene>
<reference evidence="3" key="1">
    <citation type="submission" date="2021-01" db="EMBL/GenBank/DDBJ databases">
        <authorList>
            <person name="Corre E."/>
            <person name="Pelletier E."/>
            <person name="Niang G."/>
            <person name="Scheremetjew M."/>
            <person name="Finn R."/>
            <person name="Kale V."/>
            <person name="Holt S."/>
            <person name="Cochrane G."/>
            <person name="Meng A."/>
            <person name="Brown T."/>
            <person name="Cohen L."/>
        </authorList>
    </citation>
    <scope>NUCLEOTIDE SEQUENCE</scope>
    <source>
        <strain evidence="3">LB1974</strain>
    </source>
</reference>
<protein>
    <submittedName>
        <fullName evidence="3">Uncharacterized protein</fullName>
    </submittedName>
</protein>
<organism evidence="3">
    <name type="scientific">Oxyrrhis marina</name>
    <name type="common">Dinoflagellate</name>
    <dbReference type="NCBI Taxonomy" id="2969"/>
    <lineage>
        <taxon>Eukaryota</taxon>
        <taxon>Sar</taxon>
        <taxon>Alveolata</taxon>
        <taxon>Dinophyceae</taxon>
        <taxon>Oxyrrhinales</taxon>
        <taxon>Oxyrrhinaceae</taxon>
        <taxon>Oxyrrhis</taxon>
    </lineage>
</organism>
<dbReference type="EMBL" id="HBJB01002072">
    <property type="protein sequence ID" value="CAE0842251.1"/>
    <property type="molecule type" value="Transcribed_RNA"/>
</dbReference>
<dbReference type="EMBL" id="HBJB01002068">
    <property type="protein sequence ID" value="CAE0842249.1"/>
    <property type="molecule type" value="Transcribed_RNA"/>
</dbReference>
<dbReference type="AlphaFoldDB" id="A0A7S4GNI2"/>
<evidence type="ECO:0000313" key="2">
    <source>
        <dbReference type="EMBL" id="CAE0842249.1"/>
    </source>
</evidence>
<evidence type="ECO:0000313" key="3">
    <source>
        <dbReference type="EMBL" id="CAE0842251.1"/>
    </source>
</evidence>
<proteinExistence type="predicted"/>
<accession>A0A7S4GNI2</accession>
<name>A0A7S4GNI2_OXYMA</name>